<keyword evidence="3" id="KW-0732">Signal</keyword>
<sequence length="481" mass="52162">MNRKTVSLLMVALLLCGGLVQGTAHAVAPFVIGDEGFDFSDGLYYEAAFRSPSGITYNPHTNSLLISDMLNHRIRQMSLETFEVTTLAGTSSQVDRYDFPVGGHVDGDAKEAMFNRPRGMAVAPNGVIFVADAGNNAIRLIRGDKVYTVAGNGQSGHKDDEGMKAAFHQPTDIVIDSRGNLLVSDTLNHVIRKIDQEGNVTTYAGEPGNPGILFEPRGLAIDEQNQLYVADSGSQQIKVVDAAGNVSVLAGRPGQKDADTGYWMGAYANGRAEDARFNFPQGIALGPGGFLFVADSRNHSVRGISPQGRVYTLAGTGASGKDWDEGFITAFDGPSGLTFASGYYFVADYWNNRIVAIPAFSEYLRPLVGISPSAEAIPVYVDGSEVIFPDVKPFMPEDHRVRVPLRFIAEELGADVAWEGDHRTVTVKMGDRRVTLSEEEGDLSLLEGRSMVTLRTLADKLGLSIEWWEDRRAVVIQSIIH</sequence>
<evidence type="ECO:0000256" key="2">
    <source>
        <dbReference type="PROSITE-ProRule" id="PRU00504"/>
    </source>
</evidence>
<dbReference type="SUPFAM" id="SSF55383">
    <property type="entry name" value="Copper amine oxidase, domain N"/>
    <property type="match status" value="1"/>
</dbReference>
<accession>A0ABU9VYL8</accession>
<dbReference type="InterPro" id="IPR011042">
    <property type="entry name" value="6-blade_b-propeller_TolB-like"/>
</dbReference>
<feature type="signal peptide" evidence="3">
    <location>
        <begin position="1"/>
        <end position="26"/>
    </location>
</feature>
<dbReference type="InterPro" id="IPR012854">
    <property type="entry name" value="Cu_amine_oxidase-like_N"/>
</dbReference>
<evidence type="ECO:0000259" key="5">
    <source>
        <dbReference type="Pfam" id="PF25021"/>
    </source>
</evidence>
<dbReference type="Pfam" id="PF07833">
    <property type="entry name" value="Cu_amine_oxidN1"/>
    <property type="match status" value="1"/>
</dbReference>
<dbReference type="Pfam" id="PF01436">
    <property type="entry name" value="NHL"/>
    <property type="match status" value="1"/>
</dbReference>
<dbReference type="RefSeq" id="WP_343187510.1">
    <property type="nucleotide sequence ID" value="NZ_JBCITM010000035.1"/>
</dbReference>
<dbReference type="InterPro" id="IPR056822">
    <property type="entry name" value="TEN_NHL"/>
</dbReference>
<dbReference type="InterPro" id="IPR036582">
    <property type="entry name" value="Mao_N_sf"/>
</dbReference>
<evidence type="ECO:0000313" key="7">
    <source>
        <dbReference type="Proteomes" id="UP001407405"/>
    </source>
</evidence>
<evidence type="ECO:0000256" key="1">
    <source>
        <dbReference type="ARBA" id="ARBA00022737"/>
    </source>
</evidence>
<dbReference type="Proteomes" id="UP001407405">
    <property type="component" value="Unassembled WGS sequence"/>
</dbReference>
<feature type="domain" description="Copper amine oxidase-like N-terminal" evidence="4">
    <location>
        <begin position="380"/>
        <end position="437"/>
    </location>
</feature>
<dbReference type="Pfam" id="PF25021">
    <property type="entry name" value="TEN_NHL"/>
    <property type="match status" value="1"/>
</dbReference>
<proteinExistence type="predicted"/>
<dbReference type="InterPro" id="IPR001258">
    <property type="entry name" value="NHL_repeat"/>
</dbReference>
<dbReference type="Gene3D" id="3.30.457.10">
    <property type="entry name" value="Copper amine oxidase-like, N-terminal domain"/>
    <property type="match status" value="1"/>
</dbReference>
<dbReference type="PANTHER" id="PTHR46388:SF2">
    <property type="entry name" value="NHL REPEAT-CONTAINING PROTEIN 2"/>
    <property type="match status" value="1"/>
</dbReference>
<dbReference type="Gene3D" id="2.120.10.30">
    <property type="entry name" value="TolB, C-terminal domain"/>
    <property type="match status" value="4"/>
</dbReference>
<dbReference type="EMBL" id="JBCITM010000035">
    <property type="protein sequence ID" value="MEN1762256.1"/>
    <property type="molecule type" value="Genomic_DNA"/>
</dbReference>
<dbReference type="PROSITE" id="PS51125">
    <property type="entry name" value="NHL"/>
    <property type="match status" value="1"/>
</dbReference>
<reference evidence="6 7" key="1">
    <citation type="submission" date="2024-04" db="EMBL/GenBank/DDBJ databases">
        <title>Genome sequencing and metabolic network reconstruction of aminoacids and betaine degradation by Anoxynatronum sibiricum.</title>
        <authorList>
            <person name="Detkova E.N."/>
            <person name="Boltjanskaja Y.V."/>
            <person name="Mardanov A.V."/>
            <person name="Kevbrin V."/>
        </authorList>
    </citation>
    <scope>NUCLEOTIDE SEQUENCE [LARGE SCALE GENOMIC DNA]</scope>
    <source>
        <strain evidence="6 7">Z-7981</strain>
    </source>
</reference>
<name>A0ABU9VYL8_9CLOT</name>
<feature type="repeat" description="NHL" evidence="2">
    <location>
        <begin position="207"/>
        <end position="243"/>
    </location>
</feature>
<organism evidence="6 7">
    <name type="scientific">Anoxynatronum sibiricum</name>
    <dbReference type="NCBI Taxonomy" id="210623"/>
    <lineage>
        <taxon>Bacteria</taxon>
        <taxon>Bacillati</taxon>
        <taxon>Bacillota</taxon>
        <taxon>Clostridia</taxon>
        <taxon>Eubacteriales</taxon>
        <taxon>Clostridiaceae</taxon>
        <taxon>Anoxynatronum</taxon>
    </lineage>
</organism>
<keyword evidence="7" id="KW-1185">Reference proteome</keyword>
<protein>
    <submittedName>
        <fullName evidence="6">Stalk domain-containing protein</fullName>
    </submittedName>
</protein>
<evidence type="ECO:0000256" key="3">
    <source>
        <dbReference type="SAM" id="SignalP"/>
    </source>
</evidence>
<dbReference type="SUPFAM" id="SSF101898">
    <property type="entry name" value="NHL repeat"/>
    <property type="match status" value="1"/>
</dbReference>
<gene>
    <name evidence="6" type="ORF">AAIG11_17340</name>
</gene>
<keyword evidence="1" id="KW-0677">Repeat</keyword>
<comment type="caution">
    <text evidence="6">The sequence shown here is derived from an EMBL/GenBank/DDBJ whole genome shotgun (WGS) entry which is preliminary data.</text>
</comment>
<evidence type="ECO:0000259" key="4">
    <source>
        <dbReference type="Pfam" id="PF07833"/>
    </source>
</evidence>
<feature type="chain" id="PRO_5046435149" evidence="3">
    <location>
        <begin position="27"/>
        <end position="481"/>
    </location>
</feature>
<dbReference type="PANTHER" id="PTHR46388">
    <property type="entry name" value="NHL REPEAT-CONTAINING PROTEIN 2"/>
    <property type="match status" value="1"/>
</dbReference>
<evidence type="ECO:0000313" key="6">
    <source>
        <dbReference type="EMBL" id="MEN1762256.1"/>
    </source>
</evidence>
<feature type="domain" description="Teneurin NHL" evidence="5">
    <location>
        <begin position="213"/>
        <end position="305"/>
    </location>
</feature>